<dbReference type="Pfam" id="PF01381">
    <property type="entry name" value="HTH_3"/>
    <property type="match status" value="1"/>
</dbReference>
<dbReference type="GO" id="GO:0003677">
    <property type="term" value="F:DNA binding"/>
    <property type="evidence" value="ECO:0007669"/>
    <property type="project" value="InterPro"/>
</dbReference>
<reference evidence="3" key="3">
    <citation type="submission" date="2018-11" db="EMBL/GenBank/DDBJ databases">
        <authorList>
            <person name="Huo Y."/>
        </authorList>
    </citation>
    <scope>NUCLEOTIDE SEQUENCE</scope>
    <source>
        <strain evidence="3">CCBAU 23252</strain>
    </source>
</reference>
<dbReference type="AlphaFoldDB" id="A0A432NYE0"/>
<keyword evidence="4" id="KW-1185">Reference proteome</keyword>
<dbReference type="CDD" id="cd00093">
    <property type="entry name" value="HTH_XRE"/>
    <property type="match status" value="1"/>
</dbReference>
<evidence type="ECO:0000259" key="1">
    <source>
        <dbReference type="PROSITE" id="PS50943"/>
    </source>
</evidence>
<dbReference type="EMBL" id="NWSL01000009">
    <property type="protein sequence ID" value="PDS50965.1"/>
    <property type="molecule type" value="Genomic_DNA"/>
</dbReference>
<dbReference type="Gene3D" id="1.10.260.40">
    <property type="entry name" value="lambda repressor-like DNA-binding domains"/>
    <property type="match status" value="1"/>
</dbReference>
<gene>
    <name evidence="2" type="ORF">CO662_16550</name>
    <name evidence="3" type="ORF">EEQ99_04040</name>
</gene>
<dbReference type="InterPro" id="IPR010982">
    <property type="entry name" value="Lambda_DNA-bd_dom_sf"/>
</dbReference>
<dbReference type="PROSITE" id="PS50943">
    <property type="entry name" value="HTH_CROC1"/>
    <property type="match status" value="1"/>
</dbReference>
<dbReference type="Proteomes" id="UP000273611">
    <property type="component" value="Unassembled WGS sequence"/>
</dbReference>
<reference evidence="3 5" key="1">
    <citation type="journal article" date="2015" name="Int. J. Syst. Evol. Microbiol.">
        <title>Rhizobium anhuiense sp. nov., isolated from effective nodules of Vicia faba and Pisum sativum.</title>
        <authorList>
            <person name="Zhang Y.J."/>
            <person name="Zheng W.T."/>
            <person name="Everall I."/>
            <person name="Young J.P."/>
            <person name="Zhang X.X."/>
            <person name="Tian C.F."/>
            <person name="Sui X.H."/>
            <person name="Wang E.T."/>
            <person name="Chen W.X."/>
        </authorList>
    </citation>
    <scope>NUCLEOTIDE SEQUENCE [LARGE SCALE GENOMIC DNA]</scope>
    <source>
        <strain evidence="3 5">CCBAU 23252</strain>
    </source>
</reference>
<organism evidence="3 5">
    <name type="scientific">Rhizobium anhuiense</name>
    <dbReference type="NCBI Taxonomy" id="1184720"/>
    <lineage>
        <taxon>Bacteria</taxon>
        <taxon>Pseudomonadati</taxon>
        <taxon>Pseudomonadota</taxon>
        <taxon>Alphaproteobacteria</taxon>
        <taxon>Hyphomicrobiales</taxon>
        <taxon>Rhizobiaceae</taxon>
        <taxon>Rhizobium/Agrobacterium group</taxon>
        <taxon>Rhizobium</taxon>
    </lineage>
</organism>
<dbReference type="RefSeq" id="WP_047612775.1">
    <property type="nucleotide sequence ID" value="NZ_BMFI01000002.1"/>
</dbReference>
<accession>A0A432NYE0</accession>
<proteinExistence type="predicted"/>
<sequence>MSLSSAQCRAARALLAWSQDDLSSASKVAKATIANFEAGKRSPYERTLQDMKHALEGGGVVFIPENGGGAGVRLAKRASPSIDTNETETVQYEEYLENDAPPGAGG</sequence>
<reference evidence="2 4" key="2">
    <citation type="submission" date="2017-09" db="EMBL/GenBank/DDBJ databases">
        <title>Comparative genomics of rhizobia isolated from Phaseolus vulgaris in China.</title>
        <authorList>
            <person name="Tong W."/>
        </authorList>
    </citation>
    <scope>NUCLEOTIDE SEQUENCE [LARGE SCALE GENOMIC DNA]</scope>
    <source>
        <strain evidence="2 4">Y27</strain>
    </source>
</reference>
<dbReference type="InterPro" id="IPR001387">
    <property type="entry name" value="Cro/C1-type_HTH"/>
</dbReference>
<dbReference type="SUPFAM" id="SSF47413">
    <property type="entry name" value="lambda repressor-like DNA-binding domains"/>
    <property type="match status" value="1"/>
</dbReference>
<evidence type="ECO:0000313" key="2">
    <source>
        <dbReference type="EMBL" id="PDS50965.1"/>
    </source>
</evidence>
<dbReference type="GeneID" id="75216462"/>
<evidence type="ECO:0000313" key="3">
    <source>
        <dbReference type="EMBL" id="RUM04689.1"/>
    </source>
</evidence>
<feature type="domain" description="HTH cro/C1-type" evidence="1">
    <location>
        <begin position="9"/>
        <end position="43"/>
    </location>
</feature>
<dbReference type="Proteomes" id="UP000219972">
    <property type="component" value="Unassembled WGS sequence"/>
</dbReference>
<protein>
    <submittedName>
        <fullName evidence="3">XRE family transcriptional regulator</fullName>
    </submittedName>
</protein>
<comment type="caution">
    <text evidence="3">The sequence shown here is derived from an EMBL/GenBank/DDBJ whole genome shotgun (WGS) entry which is preliminary data.</text>
</comment>
<name>A0A432NYE0_9HYPH</name>
<evidence type="ECO:0000313" key="4">
    <source>
        <dbReference type="Proteomes" id="UP000219972"/>
    </source>
</evidence>
<evidence type="ECO:0000313" key="5">
    <source>
        <dbReference type="Proteomes" id="UP000273611"/>
    </source>
</evidence>
<dbReference type="EMBL" id="RIBW01000001">
    <property type="protein sequence ID" value="RUM04689.1"/>
    <property type="molecule type" value="Genomic_DNA"/>
</dbReference>